<reference evidence="4 5" key="1">
    <citation type="journal article" date="2015" name="Genome Announc.">
        <title>Expanding the biotechnology potential of lactobacilli through comparative genomics of 213 strains and associated genera.</title>
        <authorList>
            <person name="Sun Z."/>
            <person name="Harris H.M."/>
            <person name="McCann A."/>
            <person name="Guo C."/>
            <person name="Argimon S."/>
            <person name="Zhang W."/>
            <person name="Yang X."/>
            <person name="Jeffery I.B."/>
            <person name="Cooney J.C."/>
            <person name="Kagawa T.F."/>
            <person name="Liu W."/>
            <person name="Song Y."/>
            <person name="Salvetti E."/>
            <person name="Wrobel A."/>
            <person name="Rasinkangas P."/>
            <person name="Parkhill J."/>
            <person name="Rea M.C."/>
            <person name="O'Sullivan O."/>
            <person name="Ritari J."/>
            <person name="Douillard F.P."/>
            <person name="Paul Ross R."/>
            <person name="Yang R."/>
            <person name="Briner A.E."/>
            <person name="Felis G.E."/>
            <person name="de Vos W.M."/>
            <person name="Barrangou R."/>
            <person name="Klaenhammer T.R."/>
            <person name="Caufield P.W."/>
            <person name="Cui Y."/>
            <person name="Zhang H."/>
            <person name="O'Toole P.W."/>
        </authorList>
    </citation>
    <scope>NUCLEOTIDE SEQUENCE [LARGE SCALE GENOMIC DNA]</scope>
    <source>
        <strain evidence="4 5">DSM 16982</strain>
    </source>
</reference>
<dbReference type="EMBL" id="AZFV01000004">
    <property type="protein sequence ID" value="KRM18050.1"/>
    <property type="molecule type" value="Genomic_DNA"/>
</dbReference>
<keyword evidence="1 2" id="KW-0238">DNA-binding</keyword>
<sequence>MAKKDLRFQRTDELIQSSLIDLLQNKTFEKVTVNDICQNSLVGRSTFYHHYTDKYELLNQMIAKMSQKFQELINGRNMQVIDDTLLIYLYHELYDQRQTFLTLLDIKSTSNDLATKIQRILKKASENLTSKINTVLPLDFLTDLYASNALIAITWTLKNGYSNEVATFMNQSLKKLIS</sequence>
<dbReference type="PANTHER" id="PTHR43479:SF7">
    <property type="entry name" value="TETR-FAMILY TRANSCRIPTIONAL REGULATOR"/>
    <property type="match status" value="1"/>
</dbReference>
<dbReference type="InterPro" id="IPR001647">
    <property type="entry name" value="HTH_TetR"/>
</dbReference>
<dbReference type="InterPro" id="IPR050624">
    <property type="entry name" value="HTH-type_Tx_Regulator"/>
</dbReference>
<dbReference type="GO" id="GO:0003677">
    <property type="term" value="F:DNA binding"/>
    <property type="evidence" value="ECO:0007669"/>
    <property type="project" value="UniProtKB-UniRule"/>
</dbReference>
<gene>
    <name evidence="4" type="ORF">FD31_GL001852</name>
</gene>
<dbReference type="STRING" id="1423774.FD31_GL001852"/>
<evidence type="ECO:0000256" key="2">
    <source>
        <dbReference type="PROSITE-ProRule" id="PRU00335"/>
    </source>
</evidence>
<feature type="domain" description="HTH tetR-type" evidence="3">
    <location>
        <begin position="9"/>
        <end position="69"/>
    </location>
</feature>
<dbReference type="Gene3D" id="1.10.357.10">
    <property type="entry name" value="Tetracycline Repressor, domain 2"/>
    <property type="match status" value="1"/>
</dbReference>
<comment type="caution">
    <text evidence="4">The sequence shown here is derived from an EMBL/GenBank/DDBJ whole genome shotgun (WGS) entry which is preliminary data.</text>
</comment>
<dbReference type="PANTHER" id="PTHR43479">
    <property type="entry name" value="ACREF/ENVCD OPERON REPRESSOR-RELATED"/>
    <property type="match status" value="1"/>
</dbReference>
<dbReference type="SUPFAM" id="SSF46689">
    <property type="entry name" value="Homeodomain-like"/>
    <property type="match status" value="1"/>
</dbReference>
<protein>
    <submittedName>
        <fullName evidence="4">TetR family transcriptional regulator</fullName>
    </submittedName>
</protein>
<name>A0A0R1WJE4_9LACO</name>
<dbReference type="Pfam" id="PF00440">
    <property type="entry name" value="TetR_N"/>
    <property type="match status" value="1"/>
</dbReference>
<dbReference type="AlphaFoldDB" id="A0A0R1WJE4"/>
<dbReference type="PROSITE" id="PS50977">
    <property type="entry name" value="HTH_TETR_2"/>
    <property type="match status" value="1"/>
</dbReference>
<dbReference type="Proteomes" id="UP000051302">
    <property type="component" value="Unassembled WGS sequence"/>
</dbReference>
<evidence type="ECO:0000256" key="1">
    <source>
        <dbReference type="ARBA" id="ARBA00023125"/>
    </source>
</evidence>
<accession>A0A0R1WJE4</accession>
<dbReference type="RefSeq" id="WP_057891175.1">
    <property type="nucleotide sequence ID" value="NZ_AZFV01000004.1"/>
</dbReference>
<keyword evidence="5" id="KW-1185">Reference proteome</keyword>
<dbReference type="PATRIC" id="fig|1423774.3.peg.1925"/>
<evidence type="ECO:0000313" key="4">
    <source>
        <dbReference type="EMBL" id="KRM18050.1"/>
    </source>
</evidence>
<evidence type="ECO:0000313" key="5">
    <source>
        <dbReference type="Proteomes" id="UP000051302"/>
    </source>
</evidence>
<feature type="DNA-binding region" description="H-T-H motif" evidence="2">
    <location>
        <begin position="32"/>
        <end position="51"/>
    </location>
</feature>
<organism evidence="4 5">
    <name type="scientific">Companilactobacillus nantensis DSM 16982</name>
    <dbReference type="NCBI Taxonomy" id="1423774"/>
    <lineage>
        <taxon>Bacteria</taxon>
        <taxon>Bacillati</taxon>
        <taxon>Bacillota</taxon>
        <taxon>Bacilli</taxon>
        <taxon>Lactobacillales</taxon>
        <taxon>Lactobacillaceae</taxon>
        <taxon>Companilactobacillus</taxon>
    </lineage>
</organism>
<proteinExistence type="predicted"/>
<dbReference type="InterPro" id="IPR009057">
    <property type="entry name" value="Homeodomain-like_sf"/>
</dbReference>
<evidence type="ECO:0000259" key="3">
    <source>
        <dbReference type="PROSITE" id="PS50977"/>
    </source>
</evidence>